<dbReference type="RefSeq" id="XP_046057767.1">
    <property type="nucleotide sequence ID" value="XM_046208638.1"/>
</dbReference>
<keyword evidence="2" id="KW-1185">Reference proteome</keyword>
<reference evidence="1" key="1">
    <citation type="journal article" date="2021" name="Open Biol.">
        <title>Shared evolutionary footprints suggest mitochondrial oxidative damage underlies multiple complex I losses in fungi.</title>
        <authorList>
            <person name="Schikora-Tamarit M.A."/>
            <person name="Marcet-Houben M."/>
            <person name="Nosek J."/>
            <person name="Gabaldon T."/>
        </authorList>
    </citation>
    <scope>NUCLEOTIDE SEQUENCE</scope>
    <source>
        <strain evidence="1">CBS6075</strain>
    </source>
</reference>
<dbReference type="EMBL" id="JAEUBE010000511">
    <property type="protein sequence ID" value="KAH3660056.1"/>
    <property type="molecule type" value="Genomic_DNA"/>
</dbReference>
<evidence type="ECO:0000313" key="2">
    <source>
        <dbReference type="Proteomes" id="UP000769157"/>
    </source>
</evidence>
<organism evidence="1 2">
    <name type="scientific">Ogataea philodendri</name>
    <dbReference type="NCBI Taxonomy" id="1378263"/>
    <lineage>
        <taxon>Eukaryota</taxon>
        <taxon>Fungi</taxon>
        <taxon>Dikarya</taxon>
        <taxon>Ascomycota</taxon>
        <taxon>Saccharomycotina</taxon>
        <taxon>Pichiomycetes</taxon>
        <taxon>Pichiales</taxon>
        <taxon>Pichiaceae</taxon>
        <taxon>Ogataea</taxon>
    </lineage>
</organism>
<proteinExistence type="predicted"/>
<dbReference type="GeneID" id="70239225"/>
<dbReference type="Proteomes" id="UP000769157">
    <property type="component" value="Unassembled WGS sequence"/>
</dbReference>
<evidence type="ECO:0000313" key="1">
    <source>
        <dbReference type="EMBL" id="KAH3660056.1"/>
    </source>
</evidence>
<protein>
    <submittedName>
        <fullName evidence="1">Uncharacterized protein</fullName>
    </submittedName>
</protein>
<sequence length="91" mass="10236">MEVSKFPKYFESLRNAAFKSVDETMLLKVLSNRRPLSSATAIQVEEPGRHGVWWGLGQRLREIKFVMGCVVEFGRVTWSSGGNVGHPSLKL</sequence>
<dbReference type="AlphaFoldDB" id="A0A9P8NVL7"/>
<comment type="caution">
    <text evidence="1">The sequence shown here is derived from an EMBL/GenBank/DDBJ whole genome shotgun (WGS) entry which is preliminary data.</text>
</comment>
<name>A0A9P8NVL7_9ASCO</name>
<accession>A0A9P8NVL7</accession>
<reference evidence="1" key="2">
    <citation type="submission" date="2021-01" db="EMBL/GenBank/DDBJ databases">
        <authorList>
            <person name="Schikora-Tamarit M.A."/>
        </authorList>
    </citation>
    <scope>NUCLEOTIDE SEQUENCE</scope>
    <source>
        <strain evidence="1">CBS6075</strain>
    </source>
</reference>
<gene>
    <name evidence="1" type="ORF">OGAPHI_007261</name>
</gene>